<comment type="caution">
    <text evidence="1">The sequence shown here is derived from an EMBL/GenBank/DDBJ whole genome shotgun (WGS) entry which is preliminary data.</text>
</comment>
<proteinExistence type="predicted"/>
<evidence type="ECO:0000313" key="1">
    <source>
        <dbReference type="EMBL" id="TDW87509.1"/>
    </source>
</evidence>
<name>A0ABY2FAA3_9ACTN</name>
<protein>
    <submittedName>
        <fullName evidence="1">Uncharacterized protein</fullName>
    </submittedName>
</protein>
<evidence type="ECO:0000313" key="2">
    <source>
        <dbReference type="Proteomes" id="UP000295060"/>
    </source>
</evidence>
<dbReference type="EMBL" id="SODU01000003">
    <property type="protein sequence ID" value="TDW87509.1"/>
    <property type="molecule type" value="Genomic_DNA"/>
</dbReference>
<keyword evidence="2" id="KW-1185">Reference proteome</keyword>
<sequence length="130" mass="14220">MSSEGIPESLIWATRGRSWGFRFLLNGGRSDPLLDYERSFAGLEDEPATWRRAAGKVALRFPDPLGRKDAAGRVIPHEFVVSGDVAKEIESVEDGLQQIWPLVAGAYARVWDAEGPPSVGDLGFPTQNLP</sequence>
<accession>A0ABY2FAA3</accession>
<dbReference type="Proteomes" id="UP000295060">
    <property type="component" value="Unassembled WGS sequence"/>
</dbReference>
<organism evidence="1 2">
    <name type="scientific">Kribbella pratensis</name>
    <dbReference type="NCBI Taxonomy" id="2512112"/>
    <lineage>
        <taxon>Bacteria</taxon>
        <taxon>Bacillati</taxon>
        <taxon>Actinomycetota</taxon>
        <taxon>Actinomycetes</taxon>
        <taxon>Propionibacteriales</taxon>
        <taxon>Kribbellaceae</taxon>
        <taxon>Kribbella</taxon>
    </lineage>
</organism>
<gene>
    <name evidence="1" type="ORF">EV137_5589</name>
</gene>
<reference evidence="1 2" key="1">
    <citation type="submission" date="2019-03" db="EMBL/GenBank/DDBJ databases">
        <title>Genomic Encyclopedia of Type Strains, Phase III (KMG-III): the genomes of soil and plant-associated and newly described type strains.</title>
        <authorList>
            <person name="Whitman W."/>
        </authorList>
    </citation>
    <scope>NUCLEOTIDE SEQUENCE [LARGE SCALE GENOMIC DNA]</scope>
    <source>
        <strain evidence="1 2">VKMAc-2574</strain>
    </source>
</reference>